<comment type="caution">
    <text evidence="1">The sequence shown here is derived from an EMBL/GenBank/DDBJ whole genome shotgun (WGS) entry which is preliminary data.</text>
</comment>
<proteinExistence type="predicted"/>
<dbReference type="Proteomes" id="UP001153148">
    <property type="component" value="Unassembled WGS sequence"/>
</dbReference>
<accession>A0ABN7PCZ8</accession>
<organism evidence="1 2">
    <name type="scientific">Timema podura</name>
    <name type="common">Walking stick</name>
    <dbReference type="NCBI Taxonomy" id="61482"/>
    <lineage>
        <taxon>Eukaryota</taxon>
        <taxon>Metazoa</taxon>
        <taxon>Ecdysozoa</taxon>
        <taxon>Arthropoda</taxon>
        <taxon>Hexapoda</taxon>
        <taxon>Insecta</taxon>
        <taxon>Pterygota</taxon>
        <taxon>Neoptera</taxon>
        <taxon>Polyneoptera</taxon>
        <taxon>Phasmatodea</taxon>
        <taxon>Timematodea</taxon>
        <taxon>Timematoidea</taxon>
        <taxon>Timematidae</taxon>
        <taxon>Timema</taxon>
    </lineage>
</organism>
<gene>
    <name evidence="1" type="ORF">TPAB3V08_LOCUS10880</name>
</gene>
<protein>
    <submittedName>
        <fullName evidence="1">Uncharacterized protein</fullName>
    </submittedName>
</protein>
<name>A0ABN7PCZ8_TIMPD</name>
<evidence type="ECO:0000313" key="1">
    <source>
        <dbReference type="EMBL" id="CAG2063934.1"/>
    </source>
</evidence>
<evidence type="ECO:0000313" key="2">
    <source>
        <dbReference type="Proteomes" id="UP001153148"/>
    </source>
</evidence>
<reference evidence="1" key="1">
    <citation type="submission" date="2021-03" db="EMBL/GenBank/DDBJ databases">
        <authorList>
            <person name="Tran Van P."/>
        </authorList>
    </citation>
    <scope>NUCLEOTIDE SEQUENCE</scope>
</reference>
<sequence>MIYSLQIKPHQVRTLLVVSVHFKGPDTSILRLATSVNSFLFVHKEPLVSLEQEGLVVPAAFSSVQL</sequence>
<dbReference type="EMBL" id="CAJPIN010030181">
    <property type="protein sequence ID" value="CAG2063934.1"/>
    <property type="molecule type" value="Genomic_DNA"/>
</dbReference>
<keyword evidence="2" id="KW-1185">Reference proteome</keyword>